<dbReference type="OrthoDB" id="3648173at2759"/>
<evidence type="ECO:0000256" key="6">
    <source>
        <dbReference type="SAM" id="MobiDB-lite"/>
    </source>
</evidence>
<evidence type="ECO:0000256" key="1">
    <source>
        <dbReference type="ARBA" id="ARBA00004141"/>
    </source>
</evidence>
<proteinExistence type="inferred from homology"/>
<feature type="compositionally biased region" description="Basic and acidic residues" evidence="6">
    <location>
        <begin position="345"/>
        <end position="357"/>
    </location>
</feature>
<evidence type="ECO:0000259" key="8">
    <source>
        <dbReference type="Pfam" id="PF20684"/>
    </source>
</evidence>
<feature type="domain" description="Rhodopsin" evidence="8">
    <location>
        <begin position="41"/>
        <end position="282"/>
    </location>
</feature>
<dbReference type="PANTHER" id="PTHR33048:SF47">
    <property type="entry name" value="INTEGRAL MEMBRANE PROTEIN-RELATED"/>
    <property type="match status" value="1"/>
</dbReference>
<evidence type="ECO:0000256" key="5">
    <source>
        <dbReference type="ARBA" id="ARBA00038359"/>
    </source>
</evidence>
<reference evidence="9 10" key="1">
    <citation type="submission" date="2019-06" db="EMBL/GenBank/DDBJ databases">
        <title>Genome Sequence of the Brown Rot Fungal Pathogen Monilinia fructicola.</title>
        <authorList>
            <person name="De Miccolis Angelini R.M."/>
            <person name="Landi L."/>
            <person name="Abate D."/>
            <person name="Pollastro S."/>
            <person name="Romanazzi G."/>
            <person name="Faretra F."/>
        </authorList>
    </citation>
    <scope>NUCLEOTIDE SEQUENCE [LARGE SCALE GENOMIC DNA]</scope>
    <source>
        <strain evidence="9 10">Mfrc123</strain>
    </source>
</reference>
<evidence type="ECO:0000313" key="9">
    <source>
        <dbReference type="EMBL" id="KAA8565256.1"/>
    </source>
</evidence>
<feature type="transmembrane region" description="Helical" evidence="7">
    <location>
        <begin position="57"/>
        <end position="76"/>
    </location>
</feature>
<dbReference type="Pfam" id="PF20684">
    <property type="entry name" value="Fung_rhodopsin"/>
    <property type="match status" value="1"/>
</dbReference>
<evidence type="ECO:0000256" key="2">
    <source>
        <dbReference type="ARBA" id="ARBA00022692"/>
    </source>
</evidence>
<dbReference type="EMBL" id="VICG01000014">
    <property type="protein sequence ID" value="KAA8565256.1"/>
    <property type="molecule type" value="Genomic_DNA"/>
</dbReference>
<dbReference type="InterPro" id="IPR052337">
    <property type="entry name" value="SAT4-like"/>
</dbReference>
<comment type="caution">
    <text evidence="9">The sequence shown here is derived from an EMBL/GenBank/DDBJ whole genome shotgun (WGS) entry which is preliminary data.</text>
</comment>
<dbReference type="InterPro" id="IPR049326">
    <property type="entry name" value="Rhodopsin_dom_fungi"/>
</dbReference>
<feature type="transmembrane region" description="Helical" evidence="7">
    <location>
        <begin position="186"/>
        <end position="204"/>
    </location>
</feature>
<feature type="transmembrane region" description="Helical" evidence="7">
    <location>
        <begin position="137"/>
        <end position="158"/>
    </location>
</feature>
<feature type="transmembrane region" description="Helical" evidence="7">
    <location>
        <begin position="216"/>
        <end position="239"/>
    </location>
</feature>
<dbReference type="GO" id="GO:0016020">
    <property type="term" value="C:membrane"/>
    <property type="evidence" value="ECO:0007669"/>
    <property type="project" value="UniProtKB-SubCell"/>
</dbReference>
<comment type="similarity">
    <text evidence="5">Belongs to the SAT4 family.</text>
</comment>
<organism evidence="9 10">
    <name type="scientific">Monilinia fructicola</name>
    <name type="common">Brown rot fungus</name>
    <name type="synonym">Ciboria fructicola</name>
    <dbReference type="NCBI Taxonomy" id="38448"/>
    <lineage>
        <taxon>Eukaryota</taxon>
        <taxon>Fungi</taxon>
        <taxon>Dikarya</taxon>
        <taxon>Ascomycota</taxon>
        <taxon>Pezizomycotina</taxon>
        <taxon>Leotiomycetes</taxon>
        <taxon>Helotiales</taxon>
        <taxon>Sclerotiniaceae</taxon>
        <taxon>Monilinia</taxon>
    </lineage>
</organism>
<evidence type="ECO:0000313" key="10">
    <source>
        <dbReference type="Proteomes" id="UP000322873"/>
    </source>
</evidence>
<sequence>MSASEIPTPIYPGVDLDANQGPYVNALVITFTAISFITICLRLFSRWWTKIAMWWDDYLILFAAALCWTLSALLVVEAQQNFFGQHIGKSDRSHLTSFMKIMYGAIILYTMALTSSKLSLLALYWRIFRGSTRQWPIIIAVAVNIVWMLITVSMSIFICKPIRGFWDLGIPSKCFPYNKGFIVNEGLTITLDVVVLVMPAYFISSIKRSLSQKISISSTFLVGLVVTIISIIRLWKLIVSDKRLGYGFDPTFNEVESCVWGAAEINLWVVVASIPTLRPLLGKVMRNMKESRTMVPNSVYLNSFHRGARTGFASSGHSGMPLEPTLASSDPQSDFGDYNVMVNATDKEQARRNDLSKRKNPSPGRL</sequence>
<dbReference type="Proteomes" id="UP000322873">
    <property type="component" value="Unassembled WGS sequence"/>
</dbReference>
<keyword evidence="4 7" id="KW-0472">Membrane</keyword>
<keyword evidence="3 7" id="KW-1133">Transmembrane helix</keyword>
<dbReference type="PANTHER" id="PTHR33048">
    <property type="entry name" value="PTH11-LIKE INTEGRAL MEMBRANE PROTEIN (AFU_ORTHOLOGUE AFUA_5G11245)"/>
    <property type="match status" value="1"/>
</dbReference>
<feature type="transmembrane region" description="Helical" evidence="7">
    <location>
        <begin position="101"/>
        <end position="125"/>
    </location>
</feature>
<evidence type="ECO:0000256" key="4">
    <source>
        <dbReference type="ARBA" id="ARBA00023136"/>
    </source>
</evidence>
<name>A0A5M9JC71_MONFR</name>
<evidence type="ECO:0000256" key="7">
    <source>
        <dbReference type="SAM" id="Phobius"/>
    </source>
</evidence>
<dbReference type="AlphaFoldDB" id="A0A5M9JC71"/>
<comment type="subcellular location">
    <subcellularLocation>
        <location evidence="1">Membrane</location>
        <topology evidence="1">Multi-pass membrane protein</topology>
    </subcellularLocation>
</comment>
<protein>
    <recommendedName>
        <fullName evidence="8">Rhodopsin domain-containing protein</fullName>
    </recommendedName>
</protein>
<dbReference type="VEuPathDB" id="FungiDB:MFRU_008g00060"/>
<accession>A0A5M9JC71</accession>
<keyword evidence="10" id="KW-1185">Reference proteome</keyword>
<keyword evidence="2 7" id="KW-0812">Transmembrane</keyword>
<evidence type="ECO:0000256" key="3">
    <source>
        <dbReference type="ARBA" id="ARBA00022989"/>
    </source>
</evidence>
<feature type="region of interest" description="Disordered" evidence="6">
    <location>
        <begin position="315"/>
        <end position="366"/>
    </location>
</feature>
<feature type="transmembrane region" description="Helical" evidence="7">
    <location>
        <begin position="259"/>
        <end position="281"/>
    </location>
</feature>
<feature type="transmembrane region" description="Helical" evidence="7">
    <location>
        <begin position="23"/>
        <end position="45"/>
    </location>
</feature>
<gene>
    <name evidence="9" type="ORF">EYC84_010982</name>
</gene>